<sequence length="157" mass="18006">MEIRKATKSDLPTVVSLNDTVQKIHAEAHPHLFKYPVDLSALEAFFEKMIDQLNGLIFITFSDTGDPAGYICAVIHCVPENPFKFEQRVMYIDQMVVSSAYRNIGVGRMLMEKVEEYAKDLEADRIELGSWMFNQGAHKFFEKLGFSKFKAAFWKSI</sequence>
<organism evidence="2 3">
    <name type="scientific">Anaerosolibacter carboniphilus</name>
    <dbReference type="NCBI Taxonomy" id="1417629"/>
    <lineage>
        <taxon>Bacteria</taxon>
        <taxon>Bacillati</taxon>
        <taxon>Bacillota</taxon>
        <taxon>Clostridia</taxon>
        <taxon>Peptostreptococcales</taxon>
        <taxon>Thermotaleaceae</taxon>
        <taxon>Anaerosolibacter</taxon>
    </lineage>
</organism>
<dbReference type="Pfam" id="PF00583">
    <property type="entry name" value="Acetyltransf_1"/>
    <property type="match status" value="1"/>
</dbReference>
<dbReference type="AlphaFoldDB" id="A0A841L4D0"/>
<dbReference type="PANTHER" id="PTHR43072">
    <property type="entry name" value="N-ACETYLTRANSFERASE"/>
    <property type="match status" value="1"/>
</dbReference>
<evidence type="ECO:0000259" key="1">
    <source>
        <dbReference type="PROSITE" id="PS51186"/>
    </source>
</evidence>
<dbReference type="PANTHER" id="PTHR43072:SF60">
    <property type="entry name" value="L-2,4-DIAMINOBUTYRIC ACID ACETYLTRANSFERASE"/>
    <property type="match status" value="1"/>
</dbReference>
<name>A0A841L4D0_9FIRM</name>
<evidence type="ECO:0000313" key="3">
    <source>
        <dbReference type="Proteomes" id="UP000579281"/>
    </source>
</evidence>
<dbReference type="CDD" id="cd04301">
    <property type="entry name" value="NAT_SF"/>
    <property type="match status" value="1"/>
</dbReference>
<keyword evidence="2" id="KW-0687">Ribonucleoprotein</keyword>
<dbReference type="InterPro" id="IPR000182">
    <property type="entry name" value="GNAT_dom"/>
</dbReference>
<dbReference type="Proteomes" id="UP000579281">
    <property type="component" value="Unassembled WGS sequence"/>
</dbReference>
<dbReference type="GO" id="GO:0016747">
    <property type="term" value="F:acyltransferase activity, transferring groups other than amino-acyl groups"/>
    <property type="evidence" value="ECO:0007669"/>
    <property type="project" value="InterPro"/>
</dbReference>
<keyword evidence="3" id="KW-1185">Reference proteome</keyword>
<dbReference type="SUPFAM" id="SSF55729">
    <property type="entry name" value="Acyl-CoA N-acyltransferases (Nat)"/>
    <property type="match status" value="1"/>
</dbReference>
<dbReference type="RefSeq" id="WP_184311694.1">
    <property type="nucleotide sequence ID" value="NZ_JACHEN010000021.1"/>
</dbReference>
<dbReference type="GO" id="GO:0005840">
    <property type="term" value="C:ribosome"/>
    <property type="evidence" value="ECO:0007669"/>
    <property type="project" value="UniProtKB-KW"/>
</dbReference>
<comment type="caution">
    <text evidence="2">The sequence shown here is derived from an EMBL/GenBank/DDBJ whole genome shotgun (WGS) entry which is preliminary data.</text>
</comment>
<protein>
    <submittedName>
        <fullName evidence="2">Ribosomal protein S18 acetylase RimI-like enzyme</fullName>
    </submittedName>
</protein>
<feature type="domain" description="N-acetyltransferase" evidence="1">
    <location>
        <begin position="1"/>
        <end position="157"/>
    </location>
</feature>
<proteinExistence type="predicted"/>
<evidence type="ECO:0000313" key="2">
    <source>
        <dbReference type="EMBL" id="MBB6217185.1"/>
    </source>
</evidence>
<accession>A0A841L4D0</accession>
<dbReference type="Gene3D" id="3.40.630.30">
    <property type="match status" value="1"/>
</dbReference>
<dbReference type="PROSITE" id="PS51186">
    <property type="entry name" value="GNAT"/>
    <property type="match status" value="1"/>
</dbReference>
<reference evidence="2 3" key="1">
    <citation type="submission" date="2020-08" db="EMBL/GenBank/DDBJ databases">
        <title>Genomic Encyclopedia of Type Strains, Phase IV (KMG-IV): sequencing the most valuable type-strain genomes for metagenomic binning, comparative biology and taxonomic classification.</title>
        <authorList>
            <person name="Goeker M."/>
        </authorList>
    </citation>
    <scope>NUCLEOTIDE SEQUENCE [LARGE SCALE GENOMIC DNA]</scope>
    <source>
        <strain evidence="2 3">DSM 103526</strain>
    </source>
</reference>
<dbReference type="EMBL" id="JACHEN010000021">
    <property type="protein sequence ID" value="MBB6217185.1"/>
    <property type="molecule type" value="Genomic_DNA"/>
</dbReference>
<gene>
    <name evidence="2" type="ORF">HNQ80_003304</name>
</gene>
<dbReference type="InterPro" id="IPR016181">
    <property type="entry name" value="Acyl_CoA_acyltransferase"/>
</dbReference>
<keyword evidence="2" id="KW-0689">Ribosomal protein</keyword>